<organism evidence="2 3">
    <name type="scientific">Exocentrus adspersus</name>
    <dbReference type="NCBI Taxonomy" id="1586481"/>
    <lineage>
        <taxon>Eukaryota</taxon>
        <taxon>Metazoa</taxon>
        <taxon>Ecdysozoa</taxon>
        <taxon>Arthropoda</taxon>
        <taxon>Hexapoda</taxon>
        <taxon>Insecta</taxon>
        <taxon>Pterygota</taxon>
        <taxon>Neoptera</taxon>
        <taxon>Endopterygota</taxon>
        <taxon>Coleoptera</taxon>
        <taxon>Polyphaga</taxon>
        <taxon>Cucujiformia</taxon>
        <taxon>Chrysomeloidea</taxon>
        <taxon>Cerambycidae</taxon>
        <taxon>Lamiinae</taxon>
        <taxon>Acanthocinini</taxon>
        <taxon>Exocentrus</taxon>
    </lineage>
</organism>
<gene>
    <name evidence="2" type="ORF">NQ315_011976</name>
</gene>
<dbReference type="EMBL" id="JANEYG010000015">
    <property type="protein sequence ID" value="KAJ8920314.1"/>
    <property type="molecule type" value="Genomic_DNA"/>
</dbReference>
<evidence type="ECO:0000256" key="1">
    <source>
        <dbReference type="RuleBase" id="RU000487"/>
    </source>
</evidence>
<evidence type="ECO:0000313" key="2">
    <source>
        <dbReference type="EMBL" id="KAJ8920314.1"/>
    </source>
</evidence>
<dbReference type="Pfam" id="PF00022">
    <property type="entry name" value="Actin"/>
    <property type="match status" value="1"/>
</dbReference>
<comment type="caution">
    <text evidence="2">The sequence shown here is derived from an EMBL/GenBank/DDBJ whole genome shotgun (WGS) entry which is preliminary data.</text>
</comment>
<protein>
    <submittedName>
        <fullName evidence="2">Uncharacterized protein</fullName>
    </submittedName>
</protein>
<proteinExistence type="inferred from homology"/>
<dbReference type="PANTHER" id="PTHR11937">
    <property type="entry name" value="ACTIN"/>
    <property type="match status" value="1"/>
</dbReference>
<sequence length="170" mass="18819">MTYMVKRTVQDFQQTVLQVSENPYDERAASNIPAVHYEFPTGYHLDFGPERFKLAEGLFDHAMLGAGYIAATSAGMCDVDIRPALYSSVVLTGGNSLVQGFSDRLSRDLSSRTPSSMRLKMIAANGTVERRFGSWVGGSILASIGTFQQMWMSMQEYQEAGKAQIDRKCP</sequence>
<keyword evidence="3" id="KW-1185">Reference proteome</keyword>
<dbReference type="SUPFAM" id="SSF53067">
    <property type="entry name" value="Actin-like ATPase domain"/>
    <property type="match status" value="1"/>
</dbReference>
<dbReference type="InterPro" id="IPR004000">
    <property type="entry name" value="Actin"/>
</dbReference>
<dbReference type="InterPro" id="IPR043129">
    <property type="entry name" value="ATPase_NBD"/>
</dbReference>
<name>A0AAV8W1F7_9CUCU</name>
<evidence type="ECO:0000313" key="3">
    <source>
        <dbReference type="Proteomes" id="UP001159042"/>
    </source>
</evidence>
<comment type="similarity">
    <text evidence="1">Belongs to the actin family.</text>
</comment>
<reference evidence="2 3" key="1">
    <citation type="journal article" date="2023" name="Insect Mol. Biol.">
        <title>Genome sequencing provides insights into the evolution of gene families encoding plant cell wall-degrading enzymes in longhorned beetles.</title>
        <authorList>
            <person name="Shin N.R."/>
            <person name="Okamura Y."/>
            <person name="Kirsch R."/>
            <person name="Pauchet Y."/>
        </authorList>
    </citation>
    <scope>NUCLEOTIDE SEQUENCE [LARGE SCALE GENOMIC DNA]</scope>
    <source>
        <strain evidence="2">EAD_L_NR</strain>
    </source>
</reference>
<accession>A0AAV8W1F7</accession>
<dbReference type="SMART" id="SM00268">
    <property type="entry name" value="ACTIN"/>
    <property type="match status" value="1"/>
</dbReference>
<dbReference type="AlphaFoldDB" id="A0AAV8W1F7"/>
<dbReference type="Proteomes" id="UP001159042">
    <property type="component" value="Unassembled WGS sequence"/>
</dbReference>
<dbReference type="Gene3D" id="3.30.420.40">
    <property type="match status" value="2"/>
</dbReference>